<protein>
    <submittedName>
        <fullName evidence="1">Uncharacterized protein</fullName>
    </submittedName>
</protein>
<dbReference type="Proteomes" id="UP000031631">
    <property type="component" value="Chromosome"/>
</dbReference>
<gene>
    <name evidence="1" type="ORF">TBH_C1048</name>
</gene>
<dbReference type="EMBL" id="AP012273">
    <property type="protein sequence ID" value="BAO43977.1"/>
    <property type="molecule type" value="Genomic_DNA"/>
</dbReference>
<evidence type="ECO:0000313" key="1">
    <source>
        <dbReference type="EMBL" id="BAO43977.1"/>
    </source>
</evidence>
<sequence length="93" mass="10496">MRFCCLDGSGWLFHAENFRLTIGPGFPNRMLKKSFHGLFQLKKTKMRFCLSSIFNDLKSLKMAAHPCAAFRLPKNGVFQQPAKWLFDPGSAGG</sequence>
<keyword evidence="2" id="KW-1185">Reference proteome</keyword>
<evidence type="ECO:0000313" key="2">
    <source>
        <dbReference type="Proteomes" id="UP000031631"/>
    </source>
</evidence>
<proteinExistence type="predicted"/>
<dbReference type="AlphaFoldDB" id="A0A7U6GI09"/>
<dbReference type="KEGG" id="tbn:TBH_C1048"/>
<organism evidence="1 2">
    <name type="scientific">Thiolapillus brandeum</name>
    <dbReference type="NCBI Taxonomy" id="1076588"/>
    <lineage>
        <taxon>Bacteria</taxon>
        <taxon>Pseudomonadati</taxon>
        <taxon>Pseudomonadota</taxon>
        <taxon>Gammaproteobacteria</taxon>
        <taxon>Chromatiales</taxon>
        <taxon>Sedimenticolaceae</taxon>
        <taxon>Thiolapillus</taxon>
    </lineage>
</organism>
<accession>A0A7U6GI09</accession>
<name>A0A7U6GI09_9GAMM</name>
<reference evidence="1 2" key="1">
    <citation type="journal article" date="2014" name="PLoS ONE">
        <title>Physiological and genomic features of a novel sulfur-oxidizing gammaproteobacterium belonging to a previously uncultivated symbiotic lineage isolated from a hydrothermal vent.</title>
        <authorList>
            <person name="Nunoura T."/>
            <person name="Takaki Y."/>
            <person name="Kazama H."/>
            <person name="Kakuta J."/>
            <person name="Shimamura S."/>
            <person name="Makita H."/>
            <person name="Hirai M."/>
            <person name="Miyazaki M."/>
            <person name="Takai K."/>
        </authorList>
    </citation>
    <scope>NUCLEOTIDE SEQUENCE [LARGE SCALE GENOMIC DNA]</scope>
    <source>
        <strain evidence="1 2">Hiromi1</strain>
    </source>
</reference>